<dbReference type="RefSeq" id="WP_132078744.1">
    <property type="nucleotide sequence ID" value="NZ_SLUI01000005.1"/>
</dbReference>
<dbReference type="Proteomes" id="UP000295063">
    <property type="component" value="Unassembled WGS sequence"/>
</dbReference>
<keyword evidence="4" id="KW-1185">Reference proteome</keyword>
<sequence>MAMKKILAGLMLGCLLVAGAATSEAAMTYEQALKYQGLNSEEVFISNDKVKDAYGQKNIKRYFSLLNKNGLAHSGNTILGVGDYTFINLLINYGIANMNEEPFAYIRWIAHLAGAPDRGYEPKTMNIAFSDGFIKTFNLQGWEYRGQIINGMFANSWAHLYDGRVRLNDFDLYELSQHGQIVAISMDGGNGGIKHFFYSGDKDINSKARLNRGIYHAMKILQVDEQAVIAKKAERDRLAEEERLAKMRAEIEKEIKAEAEREAMKKAIQAEIAAKEKAKQGN</sequence>
<evidence type="ECO:0000313" key="3">
    <source>
        <dbReference type="EMBL" id="TCL37732.1"/>
    </source>
</evidence>
<comment type="caution">
    <text evidence="3">The sequence shown here is derived from an EMBL/GenBank/DDBJ whole genome shotgun (WGS) entry which is preliminary data.</text>
</comment>
<dbReference type="OrthoDB" id="9968813at2"/>
<gene>
    <name evidence="3" type="ORF">EV210_105166</name>
</gene>
<name>A0A4R1PY70_9FIRM</name>
<reference evidence="3 4" key="1">
    <citation type="submission" date="2019-03" db="EMBL/GenBank/DDBJ databases">
        <title>Genomic Encyclopedia of Type Strains, Phase IV (KMG-IV): sequencing the most valuable type-strain genomes for metagenomic binning, comparative biology and taxonomic classification.</title>
        <authorList>
            <person name="Goeker M."/>
        </authorList>
    </citation>
    <scope>NUCLEOTIDE SEQUENCE [LARGE SCALE GENOMIC DNA]</scope>
    <source>
        <strain evidence="3 4">DSM 15969</strain>
    </source>
</reference>
<evidence type="ECO:0000256" key="1">
    <source>
        <dbReference type="SAM" id="Coils"/>
    </source>
</evidence>
<organism evidence="3 4">
    <name type="scientific">Anaerospora hongkongensis</name>
    <dbReference type="NCBI Taxonomy" id="244830"/>
    <lineage>
        <taxon>Bacteria</taxon>
        <taxon>Bacillati</taxon>
        <taxon>Bacillota</taxon>
        <taxon>Negativicutes</taxon>
        <taxon>Selenomonadales</taxon>
        <taxon>Sporomusaceae</taxon>
        <taxon>Anaerospora</taxon>
    </lineage>
</organism>
<evidence type="ECO:0000313" key="4">
    <source>
        <dbReference type="Proteomes" id="UP000295063"/>
    </source>
</evidence>
<feature type="chain" id="PRO_5039494750" evidence="2">
    <location>
        <begin position="21"/>
        <end position="282"/>
    </location>
</feature>
<feature type="signal peptide" evidence="2">
    <location>
        <begin position="1"/>
        <end position="20"/>
    </location>
</feature>
<protein>
    <submittedName>
        <fullName evidence="3">Uncharacterized protein</fullName>
    </submittedName>
</protein>
<dbReference type="EMBL" id="SLUI01000005">
    <property type="protein sequence ID" value="TCL37732.1"/>
    <property type="molecule type" value="Genomic_DNA"/>
</dbReference>
<proteinExistence type="predicted"/>
<evidence type="ECO:0000256" key="2">
    <source>
        <dbReference type="SAM" id="SignalP"/>
    </source>
</evidence>
<feature type="coiled-coil region" evidence="1">
    <location>
        <begin position="230"/>
        <end position="261"/>
    </location>
</feature>
<keyword evidence="2" id="KW-0732">Signal</keyword>
<accession>A0A4R1PY70</accession>
<dbReference type="AlphaFoldDB" id="A0A4R1PY70"/>
<keyword evidence="1" id="KW-0175">Coiled coil</keyword>